<comment type="caution">
    <text evidence="1">The sequence shown here is derived from an EMBL/GenBank/DDBJ whole genome shotgun (WGS) entry which is preliminary data.</text>
</comment>
<proteinExistence type="predicted"/>
<name>A0ABW0MFX9_9BURK</name>
<dbReference type="RefSeq" id="WP_379751441.1">
    <property type="nucleotide sequence ID" value="NZ_JBHSMR010000001.1"/>
</dbReference>
<sequence>MEIEVESGDSNIPESIWRIQSIFDGLISDLSRGRYERREVPQGIKSIHHRLNHLEAMIDTLRYTRFECAMRSESVLERFPQMLTALNDSKASTVGYKEFIKNLNGFFVEKTAVIVDPYIFSNGNVAQSDYCTYVLDMIGPCPQRIDFYFMKKDGYKKSVADVIFKSLTSRGCTVNLFECVNIHDRVLMKHFSTANDPEKSHWKGRVVGASANGIASRPTYVIDMPAGDAEGYSTYLSNVRKTATKHASPPV</sequence>
<accession>A0ABW0MFX9</accession>
<organism evidence="1 2">
    <name type="scientific">Massilia suwonensis</name>
    <dbReference type="NCBI Taxonomy" id="648895"/>
    <lineage>
        <taxon>Bacteria</taxon>
        <taxon>Pseudomonadati</taxon>
        <taxon>Pseudomonadota</taxon>
        <taxon>Betaproteobacteria</taxon>
        <taxon>Burkholderiales</taxon>
        <taxon>Oxalobacteraceae</taxon>
        <taxon>Telluria group</taxon>
        <taxon>Massilia</taxon>
    </lineage>
</organism>
<reference evidence="2" key="1">
    <citation type="journal article" date="2019" name="Int. J. Syst. Evol. Microbiol.">
        <title>The Global Catalogue of Microorganisms (GCM) 10K type strain sequencing project: providing services to taxonomists for standard genome sequencing and annotation.</title>
        <authorList>
            <consortium name="The Broad Institute Genomics Platform"/>
            <consortium name="The Broad Institute Genome Sequencing Center for Infectious Disease"/>
            <person name="Wu L."/>
            <person name="Ma J."/>
        </authorList>
    </citation>
    <scope>NUCLEOTIDE SEQUENCE [LARGE SCALE GENOMIC DNA]</scope>
    <source>
        <strain evidence="2">CCUG 43111</strain>
    </source>
</reference>
<dbReference type="EMBL" id="JBHSMR010000001">
    <property type="protein sequence ID" value="MFC5476975.1"/>
    <property type="molecule type" value="Genomic_DNA"/>
</dbReference>
<evidence type="ECO:0000313" key="2">
    <source>
        <dbReference type="Proteomes" id="UP001596101"/>
    </source>
</evidence>
<evidence type="ECO:0000313" key="1">
    <source>
        <dbReference type="EMBL" id="MFC5476975.1"/>
    </source>
</evidence>
<gene>
    <name evidence="1" type="ORF">ACFPQ5_02145</name>
</gene>
<protein>
    <submittedName>
        <fullName evidence="1">Uncharacterized protein</fullName>
    </submittedName>
</protein>
<keyword evidence="2" id="KW-1185">Reference proteome</keyword>
<dbReference type="Proteomes" id="UP001596101">
    <property type="component" value="Unassembled WGS sequence"/>
</dbReference>